<dbReference type="GO" id="GO:0003735">
    <property type="term" value="F:structural constituent of ribosome"/>
    <property type="evidence" value="ECO:0007669"/>
    <property type="project" value="InterPro"/>
</dbReference>
<keyword evidence="7" id="KW-1185">Reference proteome</keyword>
<evidence type="ECO:0000313" key="7">
    <source>
        <dbReference type="Proteomes" id="UP000193144"/>
    </source>
</evidence>
<keyword evidence="2 6" id="KW-0689">Ribosomal protein</keyword>
<dbReference type="OrthoDB" id="275876at2759"/>
<comment type="caution">
    <text evidence="6">The sequence shown here is derived from an EMBL/GenBank/DDBJ whole genome shotgun (WGS) entry which is preliminary data.</text>
</comment>
<feature type="region of interest" description="Disordered" evidence="5">
    <location>
        <begin position="270"/>
        <end position="295"/>
    </location>
</feature>
<accession>A0A1Y1Y9Q0</accession>
<gene>
    <name evidence="6" type="ORF">BCR34DRAFT_608183</name>
</gene>
<dbReference type="AlphaFoldDB" id="A0A1Y1Y9Q0"/>
<comment type="similarity">
    <text evidence="1">Belongs to the universal ribosomal protein uL4 family.</text>
</comment>
<evidence type="ECO:0000256" key="5">
    <source>
        <dbReference type="SAM" id="MobiDB-lite"/>
    </source>
</evidence>
<proteinExistence type="inferred from homology"/>
<dbReference type="GO" id="GO:0006412">
    <property type="term" value="P:translation"/>
    <property type="evidence" value="ECO:0007669"/>
    <property type="project" value="InterPro"/>
</dbReference>
<dbReference type="PANTHER" id="PTHR10746:SF6">
    <property type="entry name" value="LARGE RIBOSOMAL SUBUNIT PROTEIN UL4M"/>
    <property type="match status" value="1"/>
</dbReference>
<dbReference type="Gene3D" id="3.40.1370.10">
    <property type="match status" value="1"/>
</dbReference>
<dbReference type="GO" id="GO:1990904">
    <property type="term" value="C:ribonucleoprotein complex"/>
    <property type="evidence" value="ECO:0007669"/>
    <property type="project" value="UniProtKB-KW"/>
</dbReference>
<dbReference type="PANTHER" id="PTHR10746">
    <property type="entry name" value="50S RIBOSOMAL PROTEIN L4"/>
    <property type="match status" value="1"/>
</dbReference>
<dbReference type="GO" id="GO:0005840">
    <property type="term" value="C:ribosome"/>
    <property type="evidence" value="ECO:0007669"/>
    <property type="project" value="UniProtKB-KW"/>
</dbReference>
<feature type="compositionally biased region" description="Acidic residues" evidence="5">
    <location>
        <begin position="277"/>
        <end position="288"/>
    </location>
</feature>
<evidence type="ECO:0000256" key="4">
    <source>
        <dbReference type="ARBA" id="ARBA00040565"/>
    </source>
</evidence>
<dbReference type="Pfam" id="PF00573">
    <property type="entry name" value="Ribosomal_L4"/>
    <property type="match status" value="1"/>
</dbReference>
<dbReference type="InterPro" id="IPR013005">
    <property type="entry name" value="Ribosomal_uL4-like"/>
</dbReference>
<name>A0A1Y1Y9Q0_9PLEO</name>
<sequence>MATPARWAVPLLIRNPVCSRTITTSTSAHASVSDITTSVSSHIPPLPPIDNPWVHATIHSFPSLEPLLFRKYPPWKLALPIRRDILHRAVVYEADNARQGTANTKWRSEVHGSAHKIRPQKGSGRARLGDKKSPMLRGGGVAFGPKPRDFGTDLPGKVYNLAWRTALSHRFRKGELIIVQGRIDVPGNSRMDYVEELFRTHGWGRGLGRSLLVTLGERPMLESLLDPRDGRKTTWTELDVRAVLGMGRVVIEERALSNLFKITRLDGRIGPSTKLDQEEDDDWEEGEQEQERWEG</sequence>
<reference evidence="6 7" key="1">
    <citation type="submission" date="2016-07" db="EMBL/GenBank/DDBJ databases">
        <title>Pervasive Adenine N6-methylation of Active Genes in Fungi.</title>
        <authorList>
            <consortium name="DOE Joint Genome Institute"/>
            <person name="Mondo S.J."/>
            <person name="Dannebaum R.O."/>
            <person name="Kuo R.C."/>
            <person name="Labutti K."/>
            <person name="Haridas S."/>
            <person name="Kuo A."/>
            <person name="Salamov A."/>
            <person name="Ahrendt S.R."/>
            <person name="Lipzen A."/>
            <person name="Sullivan W."/>
            <person name="Andreopoulos W.B."/>
            <person name="Clum A."/>
            <person name="Lindquist E."/>
            <person name="Daum C."/>
            <person name="Ramamoorthy G.K."/>
            <person name="Gryganskyi A."/>
            <person name="Culley D."/>
            <person name="Magnuson J.K."/>
            <person name="James T.Y."/>
            <person name="O'Malley M.A."/>
            <person name="Stajich J.E."/>
            <person name="Spatafora J.W."/>
            <person name="Visel A."/>
            <person name="Grigoriev I.V."/>
        </authorList>
    </citation>
    <scope>NUCLEOTIDE SEQUENCE [LARGE SCALE GENOMIC DNA]</scope>
    <source>
        <strain evidence="6 7">CBS 115471</strain>
    </source>
</reference>
<keyword evidence="3" id="KW-0687">Ribonucleoprotein</keyword>
<dbReference type="Proteomes" id="UP000193144">
    <property type="component" value="Unassembled WGS sequence"/>
</dbReference>
<dbReference type="SUPFAM" id="SSF52166">
    <property type="entry name" value="Ribosomal protein L4"/>
    <property type="match status" value="1"/>
</dbReference>
<dbReference type="InterPro" id="IPR002136">
    <property type="entry name" value="Ribosomal_uL4"/>
</dbReference>
<dbReference type="STRING" id="1231657.A0A1Y1Y9Q0"/>
<dbReference type="InterPro" id="IPR023574">
    <property type="entry name" value="Ribosomal_uL4_dom_sf"/>
</dbReference>
<evidence type="ECO:0000313" key="6">
    <source>
        <dbReference type="EMBL" id="ORX94718.1"/>
    </source>
</evidence>
<evidence type="ECO:0000256" key="2">
    <source>
        <dbReference type="ARBA" id="ARBA00022980"/>
    </source>
</evidence>
<organism evidence="6 7">
    <name type="scientific">Clohesyomyces aquaticus</name>
    <dbReference type="NCBI Taxonomy" id="1231657"/>
    <lineage>
        <taxon>Eukaryota</taxon>
        <taxon>Fungi</taxon>
        <taxon>Dikarya</taxon>
        <taxon>Ascomycota</taxon>
        <taxon>Pezizomycotina</taxon>
        <taxon>Dothideomycetes</taxon>
        <taxon>Pleosporomycetidae</taxon>
        <taxon>Pleosporales</taxon>
        <taxon>Lindgomycetaceae</taxon>
        <taxon>Clohesyomyces</taxon>
    </lineage>
</organism>
<protein>
    <recommendedName>
        <fullName evidence="4">Large ribosomal subunit protein uL4m</fullName>
    </recommendedName>
</protein>
<feature type="region of interest" description="Disordered" evidence="5">
    <location>
        <begin position="106"/>
        <end position="142"/>
    </location>
</feature>
<dbReference type="EMBL" id="MCFA01000301">
    <property type="protein sequence ID" value="ORX94718.1"/>
    <property type="molecule type" value="Genomic_DNA"/>
</dbReference>
<evidence type="ECO:0000256" key="3">
    <source>
        <dbReference type="ARBA" id="ARBA00023274"/>
    </source>
</evidence>
<evidence type="ECO:0000256" key="1">
    <source>
        <dbReference type="ARBA" id="ARBA00010528"/>
    </source>
</evidence>